<reference evidence="2" key="1">
    <citation type="submission" date="2017-12" db="EMBL/GenBank/DDBJ databases">
        <authorList>
            <person name="Song Y."/>
        </authorList>
    </citation>
    <scope>NUCLEOTIDE SEQUENCE</scope>
    <source>
        <tissue evidence="2">Antennae</tissue>
    </source>
</reference>
<evidence type="ECO:0000256" key="1">
    <source>
        <dbReference type="SAM" id="SignalP"/>
    </source>
</evidence>
<feature type="chain" id="PRO_5018218881" evidence="1">
    <location>
        <begin position="36"/>
        <end position="140"/>
    </location>
</feature>
<dbReference type="PANTHER" id="PTHR11257">
    <property type="entry name" value="CHEMOSENSORY PROTEIN-RELATED"/>
    <property type="match status" value="1"/>
</dbReference>
<evidence type="ECO:0000313" key="2">
    <source>
        <dbReference type="EMBL" id="AYN07340.1"/>
    </source>
</evidence>
<gene>
    <name evidence="2" type="primary">CSP12</name>
</gene>
<dbReference type="EMBL" id="MG719256">
    <property type="protein sequence ID" value="AYN07340.1"/>
    <property type="molecule type" value="mRNA"/>
</dbReference>
<dbReference type="InterPro" id="IPR005055">
    <property type="entry name" value="A10/PebIII"/>
</dbReference>
<feature type="signal peptide" evidence="1">
    <location>
        <begin position="1"/>
        <end position="35"/>
    </location>
</feature>
<dbReference type="InterPro" id="IPR036682">
    <property type="entry name" value="OS_D_A10/PebIII_sf"/>
</dbReference>
<accession>A0A3G2GRT2</accession>
<name>A0A3G2GRT2_9HEMI</name>
<dbReference type="AlphaFoldDB" id="A0A3G2GRT2"/>
<dbReference type="SUPFAM" id="SSF100910">
    <property type="entry name" value="Chemosensory protein Csp2"/>
    <property type="match status" value="1"/>
</dbReference>
<dbReference type="Pfam" id="PF03392">
    <property type="entry name" value="OS-D"/>
    <property type="match status" value="1"/>
</dbReference>
<organism evidence="2">
    <name type="scientific">Yemma signatus</name>
    <dbReference type="NCBI Taxonomy" id="300820"/>
    <lineage>
        <taxon>Eukaryota</taxon>
        <taxon>Metazoa</taxon>
        <taxon>Ecdysozoa</taxon>
        <taxon>Arthropoda</taxon>
        <taxon>Hexapoda</taxon>
        <taxon>Insecta</taxon>
        <taxon>Pterygota</taxon>
        <taxon>Neoptera</taxon>
        <taxon>Paraneoptera</taxon>
        <taxon>Hemiptera</taxon>
        <taxon>Heteroptera</taxon>
        <taxon>Panheteroptera</taxon>
        <taxon>Pentatomomorpha</taxon>
        <taxon>Lygaeoidea</taxon>
        <taxon>Berytidae</taxon>
        <taxon>Yemma</taxon>
    </lineage>
</organism>
<dbReference type="Gene3D" id="1.10.2080.10">
    <property type="entry name" value="Insect odorant-binding protein A10/Ejaculatory bulb-specific protein 3"/>
    <property type="match status" value="1"/>
</dbReference>
<proteinExistence type="evidence at transcript level"/>
<keyword evidence="1" id="KW-0732">Signal</keyword>
<dbReference type="PANTHER" id="PTHR11257:SF12">
    <property type="entry name" value="EJACULATORY BULB-SPECIFIC PROTEIN 3-RELATED"/>
    <property type="match status" value="1"/>
</dbReference>
<sequence>MSIHLSLRSITEPCRMKVLLLTCLFVLLAAGIAWAETYTTKYDNIDIDEILNNQRLYKKYFDCLSNKGKCTPDGKELKAILPDALATDCQKCSEKQKAGADKVIGFVLEKKPTDYDLLEKLYDPSGNYKKKFLAKKESKA</sequence>
<protein>
    <submittedName>
        <fullName evidence="2">Chemosensory protein 12</fullName>
    </submittedName>
</protein>